<keyword evidence="2" id="KW-0378">Hydrolase</keyword>
<gene>
    <name evidence="7" type="ORF">ACELLULO517_27675</name>
</gene>
<evidence type="ECO:0000313" key="8">
    <source>
        <dbReference type="Proteomes" id="UP000721844"/>
    </source>
</evidence>
<keyword evidence="1" id="KW-0547">Nucleotide-binding</keyword>
<dbReference type="Gene3D" id="3.40.50.300">
    <property type="entry name" value="P-loop containing nucleotide triphosphate hydrolases"/>
    <property type="match status" value="2"/>
</dbReference>
<dbReference type="GO" id="GO:0005524">
    <property type="term" value="F:ATP binding"/>
    <property type="evidence" value="ECO:0007669"/>
    <property type="project" value="UniProtKB-KW"/>
</dbReference>
<dbReference type="RefSeq" id="WP_227310782.1">
    <property type="nucleotide sequence ID" value="NZ_JAESVA010000022.1"/>
</dbReference>
<evidence type="ECO:0000256" key="2">
    <source>
        <dbReference type="ARBA" id="ARBA00022801"/>
    </source>
</evidence>
<dbReference type="Proteomes" id="UP000721844">
    <property type="component" value="Unassembled WGS sequence"/>
</dbReference>
<keyword evidence="4" id="KW-0067">ATP-binding</keyword>
<dbReference type="Pfam" id="PF13087">
    <property type="entry name" value="AAA_12"/>
    <property type="match status" value="1"/>
</dbReference>
<feature type="domain" description="DNA2/NAM7 helicase-like C-terminal" evidence="6">
    <location>
        <begin position="222"/>
        <end position="343"/>
    </location>
</feature>
<reference evidence="7 8" key="1">
    <citation type="journal article" date="2021" name="Microorganisms">
        <title>Acidisoma silvae sp. nov. and Acidisomacellulosilytica sp. nov., Two Acidophilic Bacteria Isolated from Decaying Wood, Hydrolyzing Cellulose and Producing Poly-3-hydroxybutyrate.</title>
        <authorList>
            <person name="Mieszkin S."/>
            <person name="Pouder E."/>
            <person name="Uroz S."/>
            <person name="Simon-Colin C."/>
            <person name="Alain K."/>
        </authorList>
    </citation>
    <scope>NUCLEOTIDE SEQUENCE [LARGE SCALE GENOMIC DNA]</scope>
    <source>
        <strain evidence="7 8">HW T5.17</strain>
    </source>
</reference>
<name>A0A964E6X6_9PROT</name>
<dbReference type="PANTHER" id="PTHR43788:SF8">
    <property type="entry name" value="DNA-BINDING PROTEIN SMUBP-2"/>
    <property type="match status" value="1"/>
</dbReference>
<dbReference type="GO" id="GO:0016787">
    <property type="term" value="F:hydrolase activity"/>
    <property type="evidence" value="ECO:0007669"/>
    <property type="project" value="UniProtKB-KW"/>
</dbReference>
<dbReference type="SUPFAM" id="SSF52540">
    <property type="entry name" value="P-loop containing nucleoside triphosphate hydrolases"/>
    <property type="match status" value="1"/>
</dbReference>
<keyword evidence="5" id="KW-0812">Transmembrane</keyword>
<accession>A0A964E6X6</accession>
<keyword evidence="3 7" id="KW-0347">Helicase</keyword>
<evidence type="ECO:0000256" key="3">
    <source>
        <dbReference type="ARBA" id="ARBA00022806"/>
    </source>
</evidence>
<organism evidence="7 8">
    <name type="scientific">Acidisoma cellulosilyticum</name>
    <dbReference type="NCBI Taxonomy" id="2802395"/>
    <lineage>
        <taxon>Bacteria</taxon>
        <taxon>Pseudomonadati</taxon>
        <taxon>Pseudomonadota</taxon>
        <taxon>Alphaproteobacteria</taxon>
        <taxon>Acetobacterales</taxon>
        <taxon>Acidocellaceae</taxon>
        <taxon>Acidisoma</taxon>
    </lineage>
</organism>
<evidence type="ECO:0000256" key="4">
    <source>
        <dbReference type="ARBA" id="ARBA00022840"/>
    </source>
</evidence>
<keyword evidence="5" id="KW-0472">Membrane</keyword>
<dbReference type="InterPro" id="IPR027417">
    <property type="entry name" value="P-loop_NTPase"/>
</dbReference>
<evidence type="ECO:0000256" key="1">
    <source>
        <dbReference type="ARBA" id="ARBA00022741"/>
    </source>
</evidence>
<dbReference type="EMBL" id="JAESVA010000022">
    <property type="protein sequence ID" value="MCB8884041.1"/>
    <property type="molecule type" value="Genomic_DNA"/>
</dbReference>
<dbReference type="GO" id="GO:0043139">
    <property type="term" value="F:5'-3' DNA helicase activity"/>
    <property type="evidence" value="ECO:0007669"/>
    <property type="project" value="TreeGrafter"/>
</dbReference>
<dbReference type="InterPro" id="IPR041679">
    <property type="entry name" value="DNA2/NAM7-like_C"/>
</dbReference>
<feature type="transmembrane region" description="Helical" evidence="5">
    <location>
        <begin position="41"/>
        <end position="61"/>
    </location>
</feature>
<keyword evidence="5" id="KW-1133">Transmembrane helix</keyword>
<dbReference type="PANTHER" id="PTHR43788">
    <property type="entry name" value="DNA2/NAM7 HELICASE FAMILY MEMBER"/>
    <property type="match status" value="1"/>
</dbReference>
<dbReference type="InterPro" id="IPR050534">
    <property type="entry name" value="Coronavir_polyprotein_1ab"/>
</dbReference>
<dbReference type="AlphaFoldDB" id="A0A964E6X6"/>
<comment type="caution">
    <text evidence="7">The sequence shown here is derived from an EMBL/GenBank/DDBJ whole genome shotgun (WGS) entry which is preliminary data.</text>
</comment>
<evidence type="ECO:0000256" key="5">
    <source>
        <dbReference type="SAM" id="Phobius"/>
    </source>
</evidence>
<sequence>MRLHRAFIVAGAYALKPSLNTIARAALGDPDASKPTVRHWGVFFLLVPVVSTTFASIGRMFSGFEASSIGWLLIDEAGQAAPQQAVGAVWRARRAVVIGDPLQIKPVASLPKRTTRLIFQGQGIDPTRWTAPDESVQTLADRASSIQGHFPVEDGAAGQEMRVTGIPLLVHRRCDRPMFDLANHIAYADRMVFATAAGPSALRGLLGDTAWIDVDAPTSDKWVREEGLLIARAIAALCSRLAEAPDLYVISPFRAPSFELRKLLLQTPGILPGRPSKERADWIEKRVGTVHTFQGKEAEAVILMLGAGRGAKPGARSWAGSTPNLLSVAATRAKRGLYILGNREEWQASGKVFDEVARRLPVKDGQDWLRALLLSDCPD</sequence>
<protein>
    <submittedName>
        <fullName evidence="7">DNA2/NAM7 family helicase</fullName>
    </submittedName>
</protein>
<evidence type="ECO:0000259" key="6">
    <source>
        <dbReference type="Pfam" id="PF13087"/>
    </source>
</evidence>
<proteinExistence type="predicted"/>
<keyword evidence="8" id="KW-1185">Reference proteome</keyword>
<evidence type="ECO:0000313" key="7">
    <source>
        <dbReference type="EMBL" id="MCB8884041.1"/>
    </source>
</evidence>